<feature type="compositionally biased region" description="Basic and acidic residues" evidence="2">
    <location>
        <begin position="161"/>
        <end position="187"/>
    </location>
</feature>
<dbReference type="PANTHER" id="PTHR48081:SF5">
    <property type="entry name" value="ALPHA_BETA HYDROLASE FOLD-3 DOMAIN-CONTAINING PROTEIN"/>
    <property type="match status" value="1"/>
</dbReference>
<organism evidence="4 5">
    <name type="scientific">Schizopora paradoxa</name>
    <dbReference type="NCBI Taxonomy" id="27342"/>
    <lineage>
        <taxon>Eukaryota</taxon>
        <taxon>Fungi</taxon>
        <taxon>Dikarya</taxon>
        <taxon>Basidiomycota</taxon>
        <taxon>Agaricomycotina</taxon>
        <taxon>Agaricomycetes</taxon>
        <taxon>Hymenochaetales</taxon>
        <taxon>Schizoporaceae</taxon>
        <taxon>Schizopora</taxon>
    </lineage>
</organism>
<dbReference type="SUPFAM" id="SSF53474">
    <property type="entry name" value="alpha/beta-Hydrolases"/>
    <property type="match status" value="1"/>
</dbReference>
<dbReference type="InterPro" id="IPR050300">
    <property type="entry name" value="GDXG_lipolytic_enzyme"/>
</dbReference>
<dbReference type="EMBL" id="KQ085956">
    <property type="protein sequence ID" value="KLO13653.1"/>
    <property type="molecule type" value="Genomic_DNA"/>
</dbReference>
<evidence type="ECO:0000256" key="2">
    <source>
        <dbReference type="SAM" id="MobiDB-lite"/>
    </source>
</evidence>
<evidence type="ECO:0000259" key="3">
    <source>
        <dbReference type="Pfam" id="PF07859"/>
    </source>
</evidence>
<feature type="compositionally biased region" description="Polar residues" evidence="2">
    <location>
        <begin position="640"/>
        <end position="663"/>
    </location>
</feature>
<evidence type="ECO:0000313" key="5">
    <source>
        <dbReference type="Proteomes" id="UP000053477"/>
    </source>
</evidence>
<evidence type="ECO:0000313" key="4">
    <source>
        <dbReference type="EMBL" id="KLO13653.1"/>
    </source>
</evidence>
<dbReference type="InterPro" id="IPR029058">
    <property type="entry name" value="AB_hydrolase_fold"/>
</dbReference>
<feature type="region of interest" description="Disordered" evidence="2">
    <location>
        <begin position="640"/>
        <end position="753"/>
    </location>
</feature>
<dbReference type="GO" id="GO:0016787">
    <property type="term" value="F:hydrolase activity"/>
    <property type="evidence" value="ECO:0007669"/>
    <property type="project" value="UniProtKB-KW"/>
</dbReference>
<reference evidence="4 5" key="1">
    <citation type="submission" date="2015-04" db="EMBL/GenBank/DDBJ databases">
        <title>Complete genome sequence of Schizopora paradoxa KUC8140, a cosmopolitan wood degrader in East Asia.</title>
        <authorList>
            <consortium name="DOE Joint Genome Institute"/>
            <person name="Min B."/>
            <person name="Park H."/>
            <person name="Jang Y."/>
            <person name="Kim J.-J."/>
            <person name="Kim K.H."/>
            <person name="Pangilinan J."/>
            <person name="Lipzen A."/>
            <person name="Riley R."/>
            <person name="Grigoriev I.V."/>
            <person name="Spatafora J.W."/>
            <person name="Choi I.-G."/>
        </authorList>
    </citation>
    <scope>NUCLEOTIDE SEQUENCE [LARGE SCALE GENOMIC DNA]</scope>
    <source>
        <strain evidence="4 5">KUC8140</strain>
    </source>
</reference>
<accession>A0A0H2RW40</accession>
<keyword evidence="1 4" id="KW-0378">Hydrolase</keyword>
<gene>
    <name evidence="4" type="ORF">SCHPADRAFT_940202</name>
</gene>
<feature type="compositionally biased region" description="Basic and acidic residues" evidence="2">
    <location>
        <begin position="925"/>
        <end position="936"/>
    </location>
</feature>
<dbReference type="Proteomes" id="UP000053477">
    <property type="component" value="Unassembled WGS sequence"/>
</dbReference>
<dbReference type="InParanoid" id="A0A0H2RW40"/>
<protein>
    <submittedName>
        <fullName evidence="4">Alpha/beta-hydrolase</fullName>
    </submittedName>
</protein>
<dbReference type="STRING" id="27342.A0A0H2RW40"/>
<feature type="compositionally biased region" description="Polar residues" evidence="2">
    <location>
        <begin position="937"/>
        <end position="947"/>
    </location>
</feature>
<feature type="region of interest" description="Disordered" evidence="2">
    <location>
        <begin position="925"/>
        <end position="947"/>
    </location>
</feature>
<name>A0A0H2RW40_9AGAM</name>
<sequence length="965" mass="107759">MPNALTRHVGLNAGTWVLETLVKHYFNNVFKNADMPTAAAETVNDRKEGSNAKLRREEILYDEAFHIIKSFMDASTHHTVEELQRFSNAHTPSPPWMHVLRFLIPMSCCNEAADILVKALGGEEVTRRVVGGTKWWQVRGLKGVDAQWIVAKKDYHKAMKQKKEFERMSKERGRGRTQNREEARNDSEEVNGEGDESMYRPEMDQMRCILYFHGGGYYFGSVDQERYFLQRFARKSGARLLAINYRLAPQYPFPCAIHDAIAAYLFLIRPPEGARHTKVDPANIVVGGDSAGGGLAIALLQVIRDTGLPMPAGGVLISPWCDLTHSFPSIHLNTDSDIIPKYGLALHKPSPLWPPPPDEITTRVQARLRSHIKDLFRHDSRSEKRNSSHLHVNRVFCNPIWKRSKSADSQRERRTASSSATDIALSRRSSDVRASAISHLSNGSVDLQLGQEGPLPTAVDPNSSQTISLRASNGEELVVHDQVQLYCSNNLVVHPLVSPALSYLGGLPELLVIASDAEVLRDEILYSAHKAAHPDRYKVKPEAREMYPSLEGIEERYGPTKVHLQVYDEAAHVLPVLFSFTTPAKFCFRAMALFCKYVTGALPPPEPQLVLDKDHIVASPPETPPTSPKFPSFRRALSLTSPRRSSSMMGKHQSSTMGHSKTVSVEVPRSKPPIPSLLVSNVHAEDPEEMQSSANPDDDGQRSSSSSEDVPPLRPKQESSGSRHAGEASVYSTASSLDTPQPPTSPFSDNMIRERVSTRGEIRPLEPEEELVACNMPIENIGVVAELAIRRYVEGRGKWDARFSRVMKSVEKHRRRNLDIAKKEVVRNVSQLQMHFFQNTSDQAEKDASKVKEGLRKTAASWAWAWAIDDDERPPASSIVARRDTEEARRLSKIADFPIFGDEHNWSGNNLWSYIVNVLTSDKGNKDAVNSKERDQTPSSPVPSQKKTSVFRRLITLSTSTSSPG</sequence>
<keyword evidence="5" id="KW-1185">Reference proteome</keyword>
<feature type="domain" description="Alpha/beta hydrolase fold-3" evidence="3">
    <location>
        <begin position="209"/>
        <end position="334"/>
    </location>
</feature>
<dbReference type="Gene3D" id="3.40.50.1820">
    <property type="entry name" value="alpha/beta hydrolase"/>
    <property type="match status" value="2"/>
</dbReference>
<dbReference type="Pfam" id="PF07859">
    <property type="entry name" value="Abhydrolase_3"/>
    <property type="match status" value="1"/>
</dbReference>
<dbReference type="PANTHER" id="PTHR48081">
    <property type="entry name" value="AB HYDROLASE SUPERFAMILY PROTEIN C4A8.06C"/>
    <property type="match status" value="1"/>
</dbReference>
<evidence type="ECO:0000256" key="1">
    <source>
        <dbReference type="ARBA" id="ARBA00022801"/>
    </source>
</evidence>
<dbReference type="AlphaFoldDB" id="A0A0H2RW40"/>
<dbReference type="OrthoDB" id="1662883at2759"/>
<feature type="compositionally biased region" description="Polar residues" evidence="2">
    <location>
        <begin position="730"/>
        <end position="739"/>
    </location>
</feature>
<dbReference type="InterPro" id="IPR013094">
    <property type="entry name" value="AB_hydrolase_3"/>
</dbReference>
<feature type="region of interest" description="Disordered" evidence="2">
    <location>
        <begin position="161"/>
        <end position="197"/>
    </location>
</feature>
<proteinExistence type="predicted"/>